<evidence type="ECO:0000313" key="1">
    <source>
        <dbReference type="EMBL" id="CAG8487179.1"/>
    </source>
</evidence>
<sequence length="176" mass="20289">MAGISDQASLNAFWKNIAKKEAEMSVDFLLEDEVIEPRSPISVCDFFHQRKSTTPTDFTKTPERQLMHHDRFTTPDYDDTEMNDSLSPLLHKTTIPDYFAPIDDQNNCHKRLQRFTNISKVKVYESRKIKKSGKMITKNSKHKQSPGTIQVLRAAQCSLGELRRLKETCAIENPFL</sequence>
<gene>
    <name evidence="1" type="ORF">POCULU_LOCUS1866</name>
</gene>
<organism evidence="1 2">
    <name type="scientific">Paraglomus occultum</name>
    <dbReference type="NCBI Taxonomy" id="144539"/>
    <lineage>
        <taxon>Eukaryota</taxon>
        <taxon>Fungi</taxon>
        <taxon>Fungi incertae sedis</taxon>
        <taxon>Mucoromycota</taxon>
        <taxon>Glomeromycotina</taxon>
        <taxon>Glomeromycetes</taxon>
        <taxon>Paraglomerales</taxon>
        <taxon>Paraglomeraceae</taxon>
        <taxon>Paraglomus</taxon>
    </lineage>
</organism>
<dbReference type="Proteomes" id="UP000789572">
    <property type="component" value="Unassembled WGS sequence"/>
</dbReference>
<name>A0A9N8WIX4_9GLOM</name>
<dbReference type="OrthoDB" id="10308353at2759"/>
<protein>
    <submittedName>
        <fullName evidence="1">7449_t:CDS:1</fullName>
    </submittedName>
</protein>
<evidence type="ECO:0000313" key="2">
    <source>
        <dbReference type="Proteomes" id="UP000789572"/>
    </source>
</evidence>
<keyword evidence="2" id="KW-1185">Reference proteome</keyword>
<dbReference type="AlphaFoldDB" id="A0A9N8WIX4"/>
<comment type="caution">
    <text evidence="1">The sequence shown here is derived from an EMBL/GenBank/DDBJ whole genome shotgun (WGS) entry which is preliminary data.</text>
</comment>
<accession>A0A9N8WIX4</accession>
<proteinExistence type="predicted"/>
<reference evidence="1" key="1">
    <citation type="submission" date="2021-06" db="EMBL/GenBank/DDBJ databases">
        <authorList>
            <person name="Kallberg Y."/>
            <person name="Tangrot J."/>
            <person name="Rosling A."/>
        </authorList>
    </citation>
    <scope>NUCLEOTIDE SEQUENCE</scope>
    <source>
        <strain evidence="1">IA702</strain>
    </source>
</reference>
<dbReference type="EMBL" id="CAJVPJ010000154">
    <property type="protein sequence ID" value="CAG8487179.1"/>
    <property type="molecule type" value="Genomic_DNA"/>
</dbReference>